<accession>A0A7U2I952</accession>
<dbReference type="InterPro" id="IPR036249">
    <property type="entry name" value="Thioredoxin-like_sf"/>
</dbReference>
<dbReference type="InterPro" id="IPR010987">
    <property type="entry name" value="Glutathione-S-Trfase_C-like"/>
</dbReference>
<keyword evidence="3" id="KW-0808">Transferase</keyword>
<dbReference type="Proteomes" id="UP000663193">
    <property type="component" value="Chromosome 19"/>
</dbReference>
<dbReference type="EMBL" id="CP069041">
    <property type="protein sequence ID" value="QRD05513.1"/>
    <property type="molecule type" value="Genomic_DNA"/>
</dbReference>
<feature type="domain" description="GST N-terminal" evidence="6">
    <location>
        <begin position="2"/>
        <end position="83"/>
    </location>
</feature>
<dbReference type="RefSeq" id="XP_001796193.1">
    <property type="nucleotide sequence ID" value="XM_001796141.1"/>
</dbReference>
<dbReference type="EC" id="2.5.1.18" evidence="2"/>
<dbReference type="InterPro" id="IPR004045">
    <property type="entry name" value="Glutathione_S-Trfase_N"/>
</dbReference>
<dbReference type="Pfam" id="PF00043">
    <property type="entry name" value="GST_C"/>
    <property type="match status" value="1"/>
</dbReference>
<dbReference type="CDD" id="cd03048">
    <property type="entry name" value="GST_N_Ure2p_like"/>
    <property type="match status" value="1"/>
</dbReference>
<feature type="domain" description="GST C-terminal" evidence="7">
    <location>
        <begin position="89"/>
        <end position="217"/>
    </location>
</feature>
<dbReference type="GO" id="GO:0004364">
    <property type="term" value="F:glutathione transferase activity"/>
    <property type="evidence" value="ECO:0007669"/>
    <property type="project" value="UniProtKB-EC"/>
</dbReference>
<evidence type="ECO:0000256" key="1">
    <source>
        <dbReference type="ARBA" id="ARBA00007409"/>
    </source>
</evidence>
<dbReference type="Gene3D" id="1.20.1050.10">
    <property type="match status" value="1"/>
</dbReference>
<dbReference type="PROSITE" id="PS50404">
    <property type="entry name" value="GST_NTER"/>
    <property type="match status" value="1"/>
</dbReference>
<proteinExistence type="inferred from homology"/>
<organism evidence="8 9">
    <name type="scientific">Phaeosphaeria nodorum (strain SN15 / ATCC MYA-4574 / FGSC 10173)</name>
    <name type="common">Glume blotch fungus</name>
    <name type="synonym">Parastagonospora nodorum</name>
    <dbReference type="NCBI Taxonomy" id="321614"/>
    <lineage>
        <taxon>Eukaryota</taxon>
        <taxon>Fungi</taxon>
        <taxon>Dikarya</taxon>
        <taxon>Ascomycota</taxon>
        <taxon>Pezizomycotina</taxon>
        <taxon>Dothideomycetes</taxon>
        <taxon>Pleosporomycetidae</taxon>
        <taxon>Pleosporales</taxon>
        <taxon>Pleosporineae</taxon>
        <taxon>Phaeosphaeriaceae</taxon>
        <taxon>Parastagonospora</taxon>
    </lineage>
</organism>
<keyword evidence="9" id="KW-1185">Reference proteome</keyword>
<reference evidence="9" key="1">
    <citation type="journal article" date="2021" name="BMC Genomics">
        <title>Chromosome-level genome assembly and manually-curated proteome of model necrotroph Parastagonospora nodorum Sn15 reveals a genome-wide trove of candidate effector homologs, and redundancy of virulence-related functions within an accessory chromosome.</title>
        <authorList>
            <person name="Bertazzoni S."/>
            <person name="Jones D.A.B."/>
            <person name="Phan H.T."/>
            <person name="Tan K.-C."/>
            <person name="Hane J.K."/>
        </authorList>
    </citation>
    <scope>NUCLEOTIDE SEQUENCE [LARGE SCALE GENOMIC DNA]</scope>
    <source>
        <strain evidence="9">SN15 / ATCC MYA-4574 / FGSC 10173)</strain>
    </source>
</reference>
<dbReference type="InterPro" id="IPR040079">
    <property type="entry name" value="Glutathione_S-Trfase"/>
</dbReference>
<dbReference type="KEGG" id="pno:SNOG_05798"/>
<dbReference type="PROSITE" id="PS50405">
    <property type="entry name" value="GST_CTER"/>
    <property type="match status" value="1"/>
</dbReference>
<evidence type="ECO:0000256" key="2">
    <source>
        <dbReference type="ARBA" id="ARBA00012452"/>
    </source>
</evidence>
<dbReference type="SFLD" id="SFLDG01151">
    <property type="entry name" value="Main.2:_Nu-like"/>
    <property type="match status" value="1"/>
</dbReference>
<evidence type="ECO:0000259" key="6">
    <source>
        <dbReference type="PROSITE" id="PS50404"/>
    </source>
</evidence>
<dbReference type="OMA" id="LNQWLHF"/>
<dbReference type="SFLD" id="SFLDS00019">
    <property type="entry name" value="Glutathione_Transferase_(cytos"/>
    <property type="match status" value="1"/>
</dbReference>
<evidence type="ECO:0000313" key="8">
    <source>
        <dbReference type="EMBL" id="QRD05513.1"/>
    </source>
</evidence>
<dbReference type="OrthoDB" id="422574at2759"/>
<comment type="catalytic activity">
    <reaction evidence="4">
        <text>RX + glutathione = an S-substituted glutathione + a halide anion + H(+)</text>
        <dbReference type="Rhea" id="RHEA:16437"/>
        <dbReference type="ChEBI" id="CHEBI:15378"/>
        <dbReference type="ChEBI" id="CHEBI:16042"/>
        <dbReference type="ChEBI" id="CHEBI:17792"/>
        <dbReference type="ChEBI" id="CHEBI:57925"/>
        <dbReference type="ChEBI" id="CHEBI:90779"/>
        <dbReference type="EC" id="2.5.1.18"/>
    </reaction>
</comment>
<dbReference type="PANTHER" id="PTHR44051">
    <property type="entry name" value="GLUTATHIONE S-TRANSFERASE-RELATED"/>
    <property type="match status" value="1"/>
</dbReference>
<dbReference type="Pfam" id="PF02798">
    <property type="entry name" value="GST_N"/>
    <property type="match status" value="1"/>
</dbReference>
<dbReference type="SFLD" id="SFLDG00358">
    <property type="entry name" value="Main_(cytGST)"/>
    <property type="match status" value="1"/>
</dbReference>
<dbReference type="VEuPathDB" id="FungiDB:JI435_057980"/>
<dbReference type="SUPFAM" id="SSF52833">
    <property type="entry name" value="Thioredoxin-like"/>
    <property type="match status" value="1"/>
</dbReference>
<evidence type="ECO:0000259" key="7">
    <source>
        <dbReference type="PROSITE" id="PS50405"/>
    </source>
</evidence>
<dbReference type="InterPro" id="IPR036282">
    <property type="entry name" value="Glutathione-S-Trfase_C_sf"/>
</dbReference>
<dbReference type="InterPro" id="IPR004046">
    <property type="entry name" value="GST_C"/>
</dbReference>
<dbReference type="PANTHER" id="PTHR44051:SF20">
    <property type="entry name" value="GLUTATHIONE TRANSFERASE 1 (EUROFUNG)"/>
    <property type="match status" value="1"/>
</dbReference>
<dbReference type="SUPFAM" id="SSF47616">
    <property type="entry name" value="GST C-terminal domain-like"/>
    <property type="match status" value="1"/>
</dbReference>
<protein>
    <recommendedName>
        <fullName evidence="2">glutathione transferase</fullName>
        <ecNumber evidence="2">2.5.1.18</ecNumber>
    </recommendedName>
</protein>
<evidence type="ECO:0000256" key="3">
    <source>
        <dbReference type="ARBA" id="ARBA00022679"/>
    </source>
</evidence>
<evidence type="ECO:0000313" key="9">
    <source>
        <dbReference type="Proteomes" id="UP000663193"/>
    </source>
</evidence>
<evidence type="ECO:0000256" key="4">
    <source>
        <dbReference type="ARBA" id="ARBA00047960"/>
    </source>
</evidence>
<gene>
    <name evidence="8" type="ORF">JI435_057980</name>
</gene>
<dbReference type="Gene3D" id="3.40.30.10">
    <property type="entry name" value="Glutaredoxin"/>
    <property type="match status" value="1"/>
</dbReference>
<sequence length="244" mass="27688">MQPIKVHVIPAGPNPWKPILVLEELGVPYEINSFGFEVVKQKPFTDINPNGRAPAIKDPNTGITLWETGAIIQYIIEQYDTKHVLSYDTLKEKHLCNQWLAFQISGQGPYFGQAGWFNVLHPEKLPSAITRYNDELKRILGVLDGALTGKQWLVGDKMTFADLSFVTWNDRIDSLIVCAPDKKFEGFPNVQAWHERMTGRAAWKNIMKKRDQLMDDQGLQPNGMPKGINSFEEYEAMIKANSKA</sequence>
<name>A0A7U2I952_PHANO</name>
<comment type="similarity">
    <text evidence="1 5">Belongs to the GST superfamily.</text>
</comment>
<dbReference type="AlphaFoldDB" id="A0A7U2I952"/>
<evidence type="ECO:0000256" key="5">
    <source>
        <dbReference type="RuleBase" id="RU003494"/>
    </source>
</evidence>